<dbReference type="AlphaFoldDB" id="A0A2M7H324"/>
<dbReference type="Gene3D" id="3.50.30.60">
    <property type="entry name" value="LD-carboxypeptidase A C-terminal domain-like"/>
    <property type="match status" value="1"/>
</dbReference>
<comment type="similarity">
    <text evidence="1">Belongs to the peptidase S66 family.</text>
</comment>
<reference evidence="6 7" key="1">
    <citation type="submission" date="2017-09" db="EMBL/GenBank/DDBJ databases">
        <title>Depth-based differentiation of microbial function through sediment-hosted aquifers and enrichment of novel symbionts in the deep terrestrial subsurface.</title>
        <authorList>
            <person name="Probst A.J."/>
            <person name="Ladd B."/>
            <person name="Jarett J.K."/>
            <person name="Geller-Mcgrath D.E."/>
            <person name="Sieber C.M."/>
            <person name="Emerson J.B."/>
            <person name="Anantharaman K."/>
            <person name="Thomas B.C."/>
            <person name="Malmstrom R."/>
            <person name="Stieglmeier M."/>
            <person name="Klingl A."/>
            <person name="Woyke T."/>
            <person name="Ryan C.M."/>
            <person name="Banfield J.F."/>
        </authorList>
    </citation>
    <scope>NUCLEOTIDE SEQUENCE [LARGE SCALE GENOMIC DNA]</scope>
    <source>
        <strain evidence="6">CG15_BIG_FIL_POST_REV_8_21_14_020_45_12</strain>
    </source>
</reference>
<dbReference type="PANTHER" id="PTHR30237:SF6">
    <property type="entry name" value="CARBOXYPEPTIDASE YOCD-RELATED"/>
    <property type="match status" value="1"/>
</dbReference>
<evidence type="ECO:0000256" key="2">
    <source>
        <dbReference type="ARBA" id="ARBA00022801"/>
    </source>
</evidence>
<evidence type="ECO:0000259" key="5">
    <source>
        <dbReference type="Pfam" id="PF17676"/>
    </source>
</evidence>
<dbReference type="Pfam" id="PF17676">
    <property type="entry name" value="Peptidase_S66C"/>
    <property type="match status" value="1"/>
</dbReference>
<keyword evidence="6" id="KW-0645">Protease</keyword>
<protein>
    <submittedName>
        <fullName evidence="6">LD-carboxypeptidase</fullName>
    </submittedName>
</protein>
<dbReference type="InterPro" id="IPR040449">
    <property type="entry name" value="Peptidase_S66_N"/>
</dbReference>
<evidence type="ECO:0000256" key="3">
    <source>
        <dbReference type="PIRSR" id="PIRSR028757-1"/>
    </source>
</evidence>
<dbReference type="SUPFAM" id="SSF141986">
    <property type="entry name" value="LD-carboxypeptidase A C-terminal domain-like"/>
    <property type="match status" value="1"/>
</dbReference>
<organism evidence="6 7">
    <name type="scientific">Candidatus Kerfeldbacteria bacterium CG15_BIG_FIL_POST_REV_8_21_14_020_45_12</name>
    <dbReference type="NCBI Taxonomy" id="2014247"/>
    <lineage>
        <taxon>Bacteria</taxon>
        <taxon>Candidatus Kerfeldiibacteriota</taxon>
    </lineage>
</organism>
<evidence type="ECO:0000259" key="4">
    <source>
        <dbReference type="Pfam" id="PF02016"/>
    </source>
</evidence>
<name>A0A2M7H324_9BACT</name>
<gene>
    <name evidence="6" type="ORF">COW24_04400</name>
</gene>
<evidence type="ECO:0000313" key="7">
    <source>
        <dbReference type="Proteomes" id="UP000230292"/>
    </source>
</evidence>
<dbReference type="EMBL" id="PFGC01000045">
    <property type="protein sequence ID" value="PIW36621.1"/>
    <property type="molecule type" value="Genomic_DNA"/>
</dbReference>
<dbReference type="Gene3D" id="3.40.50.10740">
    <property type="entry name" value="Class I glutamine amidotransferase-like"/>
    <property type="match status" value="1"/>
</dbReference>
<dbReference type="InterPro" id="IPR029062">
    <property type="entry name" value="Class_I_gatase-like"/>
</dbReference>
<evidence type="ECO:0000313" key="6">
    <source>
        <dbReference type="EMBL" id="PIW36621.1"/>
    </source>
</evidence>
<sequence length="330" mass="36262">MKTISPKFIKPGMEIRVLALSESLSVVPKETRDRAKTRLEKLGYKVTFGKNAMKSDIFRSSSMPDRLLDFEAALADPQVGMILAATGGYNVNELLPYLDYANIRRARKLICGYSDITALLNAVYAKSGLITYLGPCFSTLGMKLGAEYTLDSFAAQLKSNVTGQVPQSKSWSDDDWQTDQNQRRFLKNSGPITLQTGSAEGVLIGGNLCTLNLLQGTDYLPALKNSILFIEDDDLVGKWFGQEFSRNFESLLQQAGANQISGVVFGRFQKGAKITTKKLQAIIKNKPLLKGLPILAGVDFGHTTPQFTLPIGGLVRIEVREAKQTITLIE</sequence>
<dbReference type="InterPro" id="IPR027461">
    <property type="entry name" value="Carboxypeptidase_A_C_sf"/>
</dbReference>
<dbReference type="CDD" id="cd07062">
    <property type="entry name" value="Peptidase_S66_mccF_like"/>
    <property type="match status" value="1"/>
</dbReference>
<feature type="active site" description="Charge relay system" evidence="3">
    <location>
        <position position="231"/>
    </location>
</feature>
<keyword evidence="6" id="KW-0121">Carboxypeptidase</keyword>
<feature type="active site" description="Nucleophile" evidence="3">
    <location>
        <position position="114"/>
    </location>
</feature>
<dbReference type="Proteomes" id="UP000230292">
    <property type="component" value="Unassembled WGS sequence"/>
</dbReference>
<dbReference type="PIRSF" id="PIRSF028757">
    <property type="entry name" value="LD-carboxypeptidase"/>
    <property type="match status" value="1"/>
</dbReference>
<dbReference type="Pfam" id="PF02016">
    <property type="entry name" value="Peptidase_S66"/>
    <property type="match status" value="1"/>
</dbReference>
<evidence type="ECO:0000256" key="1">
    <source>
        <dbReference type="ARBA" id="ARBA00010233"/>
    </source>
</evidence>
<feature type="active site" description="Charge relay system" evidence="3">
    <location>
        <position position="302"/>
    </location>
</feature>
<comment type="caution">
    <text evidence="6">The sequence shown here is derived from an EMBL/GenBank/DDBJ whole genome shotgun (WGS) entry which is preliminary data.</text>
</comment>
<keyword evidence="2" id="KW-0378">Hydrolase</keyword>
<dbReference type="InterPro" id="IPR027478">
    <property type="entry name" value="LdcA_N"/>
</dbReference>
<dbReference type="GO" id="GO:0004180">
    <property type="term" value="F:carboxypeptidase activity"/>
    <property type="evidence" value="ECO:0007669"/>
    <property type="project" value="UniProtKB-KW"/>
</dbReference>
<dbReference type="InterPro" id="IPR040921">
    <property type="entry name" value="Peptidase_S66C"/>
</dbReference>
<proteinExistence type="inferred from homology"/>
<feature type="domain" description="LD-carboxypeptidase N-terminal" evidence="4">
    <location>
        <begin position="15"/>
        <end position="134"/>
    </location>
</feature>
<dbReference type="InterPro" id="IPR003507">
    <property type="entry name" value="S66_fam"/>
</dbReference>
<dbReference type="PANTHER" id="PTHR30237">
    <property type="entry name" value="MURAMOYLTETRAPEPTIDE CARBOXYPEPTIDASE"/>
    <property type="match status" value="1"/>
</dbReference>
<dbReference type="SUPFAM" id="SSF52317">
    <property type="entry name" value="Class I glutamine amidotransferase-like"/>
    <property type="match status" value="1"/>
</dbReference>
<feature type="domain" description="LD-carboxypeptidase C-terminal" evidence="5">
    <location>
        <begin position="200"/>
        <end position="317"/>
    </location>
</feature>
<accession>A0A2M7H324</accession>